<sequence length="375" mass="41237">MEIHNILINTQNFPPEAGGIQNYMYELARALHNIGHHVSVVCDAPAVAGQQEFDANLPFAIKRISGPKLIRRYRKAKWITKYLNSHQTLLISDSWKSLELLNPAKFRNLCSVCIAHGMEFPSKTSEKKKNRITKTLALADFVLANSQFTAQRLRPYTSDTSRTHILHPGVTPPPTPNADETTNISNLCMAHSPILLTVGRLEARKGQDKIIEILPKLLKDHPNLLYVLAGTGPLQENLLTRTNELGIADKVKFCGRVSDGERSALLQNADLFAMPCRAVGDSVEGFGIVYIEAAMQGVASLAGRVGGASDAVLDGRTGMLCDGDDENDIYLSIKKMLADSDALKSMGQQAQHRAQTELQWEQIAQKLLTLCTANN</sequence>
<dbReference type="EMBL" id="PQGG01000020">
    <property type="protein sequence ID" value="POP52924.1"/>
    <property type="molecule type" value="Genomic_DNA"/>
</dbReference>
<evidence type="ECO:0000313" key="3">
    <source>
        <dbReference type="EMBL" id="POP52924.1"/>
    </source>
</evidence>
<dbReference type="PANTHER" id="PTHR45947:SF3">
    <property type="entry name" value="SULFOQUINOVOSYL TRANSFERASE SQD2"/>
    <property type="match status" value="1"/>
</dbReference>
<feature type="domain" description="Glycosyltransferase subfamily 4-like N-terminal" evidence="2">
    <location>
        <begin position="18"/>
        <end position="170"/>
    </location>
</feature>
<proteinExistence type="predicted"/>
<dbReference type="OrthoDB" id="4611853at2"/>
<accession>A0A2S4HFZ3</accession>
<dbReference type="InterPro" id="IPR001296">
    <property type="entry name" value="Glyco_trans_1"/>
</dbReference>
<dbReference type="InterPro" id="IPR050194">
    <property type="entry name" value="Glycosyltransferase_grp1"/>
</dbReference>
<dbReference type="Proteomes" id="UP000237222">
    <property type="component" value="Unassembled WGS sequence"/>
</dbReference>
<dbReference type="Gene3D" id="3.40.50.2000">
    <property type="entry name" value="Glycogen Phosphorylase B"/>
    <property type="match status" value="2"/>
</dbReference>
<dbReference type="Pfam" id="PF00534">
    <property type="entry name" value="Glycos_transf_1"/>
    <property type="match status" value="1"/>
</dbReference>
<evidence type="ECO:0000259" key="1">
    <source>
        <dbReference type="Pfam" id="PF00534"/>
    </source>
</evidence>
<evidence type="ECO:0000313" key="4">
    <source>
        <dbReference type="Proteomes" id="UP000237222"/>
    </source>
</evidence>
<feature type="domain" description="Glycosyl transferase family 1" evidence="1">
    <location>
        <begin position="192"/>
        <end position="352"/>
    </location>
</feature>
<comment type="caution">
    <text evidence="3">The sequence shown here is derived from an EMBL/GenBank/DDBJ whole genome shotgun (WGS) entry which is preliminary data.</text>
</comment>
<dbReference type="RefSeq" id="WP_103684211.1">
    <property type="nucleotide sequence ID" value="NZ_PQGG01000020.1"/>
</dbReference>
<organism evidence="3 4">
    <name type="scientific">Zhongshania marina</name>
    <dbReference type="NCBI Taxonomy" id="2304603"/>
    <lineage>
        <taxon>Bacteria</taxon>
        <taxon>Pseudomonadati</taxon>
        <taxon>Pseudomonadota</taxon>
        <taxon>Gammaproteobacteria</taxon>
        <taxon>Cellvibrionales</taxon>
        <taxon>Spongiibacteraceae</taxon>
        <taxon>Zhongshania</taxon>
    </lineage>
</organism>
<dbReference type="AlphaFoldDB" id="A0A2S4HFZ3"/>
<dbReference type="GO" id="GO:0016758">
    <property type="term" value="F:hexosyltransferase activity"/>
    <property type="evidence" value="ECO:0007669"/>
    <property type="project" value="TreeGrafter"/>
</dbReference>
<protein>
    <recommendedName>
        <fullName evidence="5">Glycosyltransferase family 1 protein</fullName>
    </recommendedName>
</protein>
<dbReference type="SUPFAM" id="SSF53756">
    <property type="entry name" value="UDP-Glycosyltransferase/glycogen phosphorylase"/>
    <property type="match status" value="1"/>
</dbReference>
<dbReference type="PANTHER" id="PTHR45947">
    <property type="entry name" value="SULFOQUINOVOSYL TRANSFERASE SQD2"/>
    <property type="match status" value="1"/>
</dbReference>
<gene>
    <name evidence="3" type="ORF">C0068_09225</name>
</gene>
<reference evidence="3 4" key="1">
    <citation type="submission" date="2018-01" db="EMBL/GenBank/DDBJ databases">
        <authorList>
            <person name="Yu X.-D."/>
        </authorList>
    </citation>
    <scope>NUCLEOTIDE SEQUENCE [LARGE SCALE GENOMIC DNA]</scope>
    <source>
        <strain evidence="3 4">ZX-21</strain>
    </source>
</reference>
<dbReference type="Pfam" id="PF13439">
    <property type="entry name" value="Glyco_transf_4"/>
    <property type="match status" value="1"/>
</dbReference>
<evidence type="ECO:0008006" key="5">
    <source>
        <dbReference type="Google" id="ProtNLM"/>
    </source>
</evidence>
<name>A0A2S4HFZ3_9GAMM</name>
<evidence type="ECO:0000259" key="2">
    <source>
        <dbReference type="Pfam" id="PF13439"/>
    </source>
</evidence>
<dbReference type="CDD" id="cd03801">
    <property type="entry name" value="GT4_PimA-like"/>
    <property type="match status" value="1"/>
</dbReference>
<dbReference type="InterPro" id="IPR028098">
    <property type="entry name" value="Glyco_trans_4-like_N"/>
</dbReference>